<name>A0A4S2BMJ0_9LACO</name>
<dbReference type="RefSeq" id="WP_004045471.1">
    <property type="nucleotide sequence ID" value="NZ_AQFR02000003.1"/>
</dbReference>
<keyword evidence="3 5" id="KW-0067">ATP-binding</keyword>
<dbReference type="SMART" id="SM00382">
    <property type="entry name" value="AAA"/>
    <property type="match status" value="1"/>
</dbReference>
<dbReference type="InterPro" id="IPR051782">
    <property type="entry name" value="ABC_Transporter_VariousFunc"/>
</dbReference>
<sequence length="200" mass="22529">MLKIEHLNKKFGKKEVLKDVSLTLSPGERIHIIGKNGSGKSTIFKIITGILKQNGGTVEIGTDDVIGALIENPSFLEYESGLENLKFLAELNHNYDEKLVKDLMEEFSLDPRDEQSVSRYSIGMRQKLGIIQAIMENQNIVLLDEPTRGIDKEGIETFVKILGQLKEQKRAVIIASHDDIPNLVYDRELKLKDGVLVEEK</sequence>
<dbReference type="Proteomes" id="UP000309117">
    <property type="component" value="Unassembled WGS sequence"/>
</dbReference>
<dbReference type="AlphaFoldDB" id="A0A4S2BMJ0"/>
<dbReference type="CDD" id="cd03230">
    <property type="entry name" value="ABC_DR_subfamily_A"/>
    <property type="match status" value="1"/>
</dbReference>
<feature type="domain" description="ABC transporter" evidence="4">
    <location>
        <begin position="2"/>
        <end position="200"/>
    </location>
</feature>
<dbReference type="GO" id="GO:0005524">
    <property type="term" value="F:ATP binding"/>
    <property type="evidence" value="ECO:0007669"/>
    <property type="project" value="UniProtKB-KW"/>
</dbReference>
<dbReference type="PANTHER" id="PTHR42939">
    <property type="entry name" value="ABC TRANSPORTER ATP-BINDING PROTEIN ALBC-RELATED"/>
    <property type="match status" value="1"/>
</dbReference>
<dbReference type="PANTHER" id="PTHR42939:SF1">
    <property type="entry name" value="ABC TRANSPORTER ATP-BINDING PROTEIN ALBC-RELATED"/>
    <property type="match status" value="1"/>
</dbReference>
<reference evidence="5 6" key="1">
    <citation type="submission" date="2019-04" db="EMBL/GenBank/DDBJ databases">
        <title>Microbes associate with the intestines of laboratory mice.</title>
        <authorList>
            <person name="Navarre W."/>
            <person name="Wong E."/>
            <person name="Huang K."/>
            <person name="Tropini C."/>
            <person name="Ng K."/>
            <person name="Yu B."/>
        </authorList>
    </citation>
    <scope>NUCLEOTIDE SEQUENCE [LARGE SCALE GENOMIC DNA]</scope>
    <source>
        <strain evidence="5 6">NM61_E11</strain>
    </source>
</reference>
<evidence type="ECO:0000259" key="4">
    <source>
        <dbReference type="PROSITE" id="PS50893"/>
    </source>
</evidence>
<dbReference type="Gene3D" id="3.40.50.300">
    <property type="entry name" value="P-loop containing nucleotide triphosphate hydrolases"/>
    <property type="match status" value="1"/>
</dbReference>
<dbReference type="PROSITE" id="PS50893">
    <property type="entry name" value="ABC_TRANSPORTER_2"/>
    <property type="match status" value="1"/>
</dbReference>
<evidence type="ECO:0000256" key="1">
    <source>
        <dbReference type="ARBA" id="ARBA00022448"/>
    </source>
</evidence>
<comment type="caution">
    <text evidence="5">The sequence shown here is derived from an EMBL/GenBank/DDBJ whole genome shotgun (WGS) entry which is preliminary data.</text>
</comment>
<dbReference type="InterPro" id="IPR027417">
    <property type="entry name" value="P-loop_NTPase"/>
</dbReference>
<keyword evidence="1" id="KW-0813">Transport</keyword>
<dbReference type="GO" id="GO:0016887">
    <property type="term" value="F:ATP hydrolysis activity"/>
    <property type="evidence" value="ECO:0007669"/>
    <property type="project" value="InterPro"/>
</dbReference>
<dbReference type="EMBL" id="SRYV01000008">
    <property type="protein sequence ID" value="TGY15563.1"/>
    <property type="molecule type" value="Genomic_DNA"/>
</dbReference>
<proteinExistence type="predicted"/>
<keyword evidence="2" id="KW-0547">Nucleotide-binding</keyword>
<dbReference type="SUPFAM" id="SSF52540">
    <property type="entry name" value="P-loop containing nucleoside triphosphate hydrolases"/>
    <property type="match status" value="1"/>
</dbReference>
<dbReference type="Pfam" id="PF00005">
    <property type="entry name" value="ABC_tran"/>
    <property type="match status" value="1"/>
</dbReference>
<evidence type="ECO:0000256" key="2">
    <source>
        <dbReference type="ARBA" id="ARBA00022741"/>
    </source>
</evidence>
<dbReference type="InterPro" id="IPR003439">
    <property type="entry name" value="ABC_transporter-like_ATP-bd"/>
</dbReference>
<dbReference type="InterPro" id="IPR003593">
    <property type="entry name" value="AAA+_ATPase"/>
</dbReference>
<evidence type="ECO:0000313" key="6">
    <source>
        <dbReference type="Proteomes" id="UP000309117"/>
    </source>
</evidence>
<organism evidence="5 6">
    <name type="scientific">Lactobacillus intestinalis</name>
    <dbReference type="NCBI Taxonomy" id="151781"/>
    <lineage>
        <taxon>Bacteria</taxon>
        <taxon>Bacillati</taxon>
        <taxon>Bacillota</taxon>
        <taxon>Bacilli</taxon>
        <taxon>Lactobacillales</taxon>
        <taxon>Lactobacillaceae</taxon>
        <taxon>Lactobacillus</taxon>
    </lineage>
</organism>
<accession>A0A4S2BMJ0</accession>
<protein>
    <submittedName>
        <fullName evidence="5">ABC transporter ATP-binding protein</fullName>
    </submittedName>
</protein>
<evidence type="ECO:0000256" key="3">
    <source>
        <dbReference type="ARBA" id="ARBA00022840"/>
    </source>
</evidence>
<gene>
    <name evidence="5" type="ORF">E5351_05270</name>
</gene>
<evidence type="ECO:0000313" key="5">
    <source>
        <dbReference type="EMBL" id="TGY15563.1"/>
    </source>
</evidence>